<evidence type="ECO:0000256" key="1">
    <source>
        <dbReference type="ARBA" id="ARBA00001282"/>
    </source>
</evidence>
<dbReference type="InterPro" id="IPR001228">
    <property type="entry name" value="IspD"/>
</dbReference>
<evidence type="ECO:0000313" key="9">
    <source>
        <dbReference type="Proteomes" id="UP000325957"/>
    </source>
</evidence>
<feature type="site" description="Transition state stabilizer" evidence="7">
    <location>
        <position position="25"/>
    </location>
</feature>
<dbReference type="GO" id="GO:0019288">
    <property type="term" value="P:isopentenyl diphosphate biosynthetic process, methylerythritol 4-phosphate pathway"/>
    <property type="evidence" value="ECO:0007669"/>
    <property type="project" value="UniProtKB-UniRule"/>
</dbReference>
<dbReference type="InterPro" id="IPR034683">
    <property type="entry name" value="IspD/TarI"/>
</dbReference>
<feature type="site" description="Positions MEP for the nucleophilic attack" evidence="7">
    <location>
        <position position="171"/>
    </location>
</feature>
<keyword evidence="9" id="KW-1185">Reference proteome</keyword>
<dbReference type="NCBIfam" id="TIGR00453">
    <property type="entry name" value="ispD"/>
    <property type="match status" value="1"/>
</dbReference>
<keyword evidence="4 7" id="KW-0808">Transferase</keyword>
<dbReference type="Pfam" id="PF01128">
    <property type="entry name" value="IspD"/>
    <property type="match status" value="1"/>
</dbReference>
<evidence type="ECO:0000256" key="6">
    <source>
        <dbReference type="ARBA" id="ARBA00023229"/>
    </source>
</evidence>
<evidence type="ECO:0000256" key="3">
    <source>
        <dbReference type="ARBA" id="ARBA00009789"/>
    </source>
</evidence>
<comment type="caution">
    <text evidence="8">The sequence shown here is derived from an EMBL/GenBank/DDBJ whole genome shotgun (WGS) entry which is preliminary data.</text>
</comment>
<comment type="pathway">
    <text evidence="2 7">Isoprenoid biosynthesis; isopentenyl diphosphate biosynthesis via DXP pathway; isopentenyl diphosphate from 1-deoxy-D-xylulose 5-phosphate: step 2/6.</text>
</comment>
<dbReference type="PROSITE" id="PS01295">
    <property type="entry name" value="ISPD"/>
    <property type="match status" value="1"/>
</dbReference>
<proteinExistence type="inferred from homology"/>
<feature type="site" description="Transition state stabilizer" evidence="7">
    <location>
        <position position="32"/>
    </location>
</feature>
<reference evidence="8 9" key="1">
    <citation type="submission" date="2019-05" db="EMBL/GenBank/DDBJ databases">
        <title>Kocuria coralli sp. nov., a novel actinobacterium isolated from coral reef seawater.</title>
        <authorList>
            <person name="Li J."/>
        </authorList>
    </citation>
    <scope>NUCLEOTIDE SEQUENCE [LARGE SCALE GENOMIC DNA]</scope>
    <source>
        <strain evidence="8 9">SCSIO 13007</strain>
    </source>
</reference>
<dbReference type="InterPro" id="IPR018294">
    <property type="entry name" value="ISPD_synthase_CS"/>
</dbReference>
<dbReference type="GO" id="GO:0050518">
    <property type="term" value="F:2-C-methyl-D-erythritol 4-phosphate cytidylyltransferase activity"/>
    <property type="evidence" value="ECO:0007669"/>
    <property type="project" value="UniProtKB-UniRule"/>
</dbReference>
<dbReference type="RefSeq" id="WP_158034498.1">
    <property type="nucleotide sequence ID" value="NZ_ML708623.1"/>
</dbReference>
<dbReference type="CDD" id="cd02516">
    <property type="entry name" value="CDP-ME_synthetase"/>
    <property type="match status" value="1"/>
</dbReference>
<comment type="function">
    <text evidence="7">Catalyzes the formation of 4-diphosphocytidyl-2-C-methyl-D-erythritol from CTP and 2-C-methyl-D-erythritol 4-phosphate (MEP).</text>
</comment>
<protein>
    <recommendedName>
        <fullName evidence="7">2-C-methyl-D-erythritol 4-phosphate cytidylyltransferase</fullName>
        <ecNumber evidence="7">2.7.7.60</ecNumber>
    </recommendedName>
    <alternativeName>
        <fullName evidence="7">4-diphosphocytidyl-2C-methyl-D-erythritol synthase</fullName>
    </alternativeName>
    <alternativeName>
        <fullName evidence="7">MEP cytidylyltransferase</fullName>
        <shortName evidence="7">MCT</shortName>
    </alternativeName>
</protein>
<keyword evidence="6 7" id="KW-0414">Isoprene biosynthesis</keyword>
<keyword evidence="5 7" id="KW-0548">Nucleotidyltransferase</keyword>
<dbReference type="PANTHER" id="PTHR32125">
    <property type="entry name" value="2-C-METHYL-D-ERYTHRITOL 4-PHOSPHATE CYTIDYLYLTRANSFERASE, CHLOROPLASTIC"/>
    <property type="match status" value="1"/>
</dbReference>
<evidence type="ECO:0000256" key="7">
    <source>
        <dbReference type="HAMAP-Rule" id="MF_00108"/>
    </source>
</evidence>
<dbReference type="EMBL" id="SZWF01000018">
    <property type="protein sequence ID" value="KAA9393463.1"/>
    <property type="molecule type" value="Genomic_DNA"/>
</dbReference>
<sequence length="248" mass="25521">MTTTADPSQTGGFAVVVVAAGSGTRLGRGIPKALVDVSGKSILEHSLERIEASGVTAAHGTWPAGPVVVTVPPGDTELTAVATRHGVRAVEGGATRAASVRHALEQLRSAGCSPRGVLVHDAARCLTPAAVFHRVAAAVAAGQGAVVPVLPVVDTIRRVDEEGSSQGTVDRGLLRAVQTPQGFSWDLLLEVNDAAAGERDERITDDASLVELFSEVPVRTVPGDEAALKVTRPMDLLLAEAILATART</sequence>
<feature type="site" description="Positions MEP for the nucleophilic attack" evidence="7">
    <location>
        <position position="229"/>
    </location>
</feature>
<evidence type="ECO:0000256" key="2">
    <source>
        <dbReference type="ARBA" id="ARBA00004787"/>
    </source>
</evidence>
<dbReference type="Gene3D" id="3.90.550.10">
    <property type="entry name" value="Spore Coat Polysaccharide Biosynthesis Protein SpsA, Chain A"/>
    <property type="match status" value="1"/>
</dbReference>
<dbReference type="InterPro" id="IPR029044">
    <property type="entry name" value="Nucleotide-diphossugar_trans"/>
</dbReference>
<dbReference type="PANTHER" id="PTHR32125:SF4">
    <property type="entry name" value="2-C-METHYL-D-ERYTHRITOL 4-PHOSPHATE CYTIDYLYLTRANSFERASE, CHLOROPLASTIC"/>
    <property type="match status" value="1"/>
</dbReference>
<dbReference type="EC" id="2.7.7.60" evidence="7"/>
<dbReference type="UniPathway" id="UPA00056">
    <property type="reaction ID" value="UER00093"/>
</dbReference>
<comment type="similarity">
    <text evidence="3 7">Belongs to the IspD/TarI cytidylyltransferase family. IspD subfamily.</text>
</comment>
<accession>A0A5J5KUY7</accession>
<gene>
    <name evidence="7 8" type="primary">ispD</name>
    <name evidence="8" type="ORF">FCK90_11755</name>
</gene>
<dbReference type="OrthoDB" id="9802561at2"/>
<dbReference type="AlphaFoldDB" id="A0A5J5KUY7"/>
<evidence type="ECO:0000256" key="5">
    <source>
        <dbReference type="ARBA" id="ARBA00022695"/>
    </source>
</evidence>
<name>A0A5J5KUY7_9MICC</name>
<comment type="catalytic activity">
    <reaction evidence="1 7">
        <text>2-C-methyl-D-erythritol 4-phosphate + CTP + H(+) = 4-CDP-2-C-methyl-D-erythritol + diphosphate</text>
        <dbReference type="Rhea" id="RHEA:13429"/>
        <dbReference type="ChEBI" id="CHEBI:15378"/>
        <dbReference type="ChEBI" id="CHEBI:33019"/>
        <dbReference type="ChEBI" id="CHEBI:37563"/>
        <dbReference type="ChEBI" id="CHEBI:57823"/>
        <dbReference type="ChEBI" id="CHEBI:58262"/>
        <dbReference type="EC" id="2.7.7.60"/>
    </reaction>
</comment>
<evidence type="ECO:0000313" key="8">
    <source>
        <dbReference type="EMBL" id="KAA9393463.1"/>
    </source>
</evidence>
<dbReference type="Proteomes" id="UP000325957">
    <property type="component" value="Unassembled WGS sequence"/>
</dbReference>
<dbReference type="SUPFAM" id="SSF53448">
    <property type="entry name" value="Nucleotide-diphospho-sugar transferases"/>
    <property type="match status" value="1"/>
</dbReference>
<dbReference type="InterPro" id="IPR050088">
    <property type="entry name" value="IspD/TarI_cytidylyltransf_bact"/>
</dbReference>
<organism evidence="8 9">
    <name type="scientific">Kocuria coralli</name>
    <dbReference type="NCBI Taxonomy" id="1461025"/>
    <lineage>
        <taxon>Bacteria</taxon>
        <taxon>Bacillati</taxon>
        <taxon>Actinomycetota</taxon>
        <taxon>Actinomycetes</taxon>
        <taxon>Micrococcales</taxon>
        <taxon>Micrococcaceae</taxon>
        <taxon>Kocuria</taxon>
    </lineage>
</organism>
<dbReference type="HAMAP" id="MF_00108">
    <property type="entry name" value="IspD"/>
    <property type="match status" value="1"/>
</dbReference>
<evidence type="ECO:0000256" key="4">
    <source>
        <dbReference type="ARBA" id="ARBA00022679"/>
    </source>
</evidence>